<dbReference type="AlphaFoldDB" id="A0A126UXY3"/>
<name>A0A126UXY3_9RHOB</name>
<proteinExistence type="predicted"/>
<dbReference type="KEGG" id="hat:RC74_06270"/>
<protein>
    <submittedName>
        <fullName evidence="1">Uncharacterized protein</fullName>
    </submittedName>
</protein>
<gene>
    <name evidence="1" type="ORF">RC74_06270</name>
</gene>
<accession>A0A126UXY3</accession>
<dbReference type="Proteomes" id="UP000070371">
    <property type="component" value="Chromosome"/>
</dbReference>
<keyword evidence="2" id="KW-1185">Reference proteome</keyword>
<sequence>MCQLSIAASNMTPMTEDLKDAARSYSQSSAELMPDLKDPYLMMKLSRALAQSLGMQHGT</sequence>
<evidence type="ECO:0000313" key="2">
    <source>
        <dbReference type="Proteomes" id="UP000070371"/>
    </source>
</evidence>
<reference evidence="1 2" key="1">
    <citation type="submission" date="2016-02" db="EMBL/GenBank/DDBJ databases">
        <title>Complete genome sequence of Halocynthiibacter arcticus PAMC 20958t from arctic marine sediment.</title>
        <authorList>
            <person name="Lee Y.M."/>
            <person name="Baek K."/>
            <person name="Lee H.K."/>
            <person name="Shin S.C."/>
        </authorList>
    </citation>
    <scope>NUCLEOTIDE SEQUENCE [LARGE SCALE GENOMIC DNA]</scope>
    <source>
        <strain evidence="1">PAMC 20958</strain>
    </source>
</reference>
<organism evidence="1 2">
    <name type="scientific">Falsihalocynthiibacter arcticus</name>
    <dbReference type="NCBI Taxonomy" id="1579316"/>
    <lineage>
        <taxon>Bacteria</taxon>
        <taxon>Pseudomonadati</taxon>
        <taxon>Pseudomonadota</taxon>
        <taxon>Alphaproteobacteria</taxon>
        <taxon>Rhodobacterales</taxon>
        <taxon>Roseobacteraceae</taxon>
        <taxon>Falsihalocynthiibacter</taxon>
    </lineage>
</organism>
<dbReference type="EMBL" id="CP014327">
    <property type="protein sequence ID" value="AML50933.1"/>
    <property type="molecule type" value="Genomic_DNA"/>
</dbReference>
<evidence type="ECO:0000313" key="1">
    <source>
        <dbReference type="EMBL" id="AML50933.1"/>
    </source>
</evidence>